<comment type="caution">
    <text evidence="2">The sequence shown here is derived from an EMBL/GenBank/DDBJ whole genome shotgun (WGS) entry which is preliminary data.</text>
</comment>
<gene>
    <name evidence="2" type="ORF">L596_024419</name>
</gene>
<reference evidence="2 3" key="1">
    <citation type="journal article" date="2015" name="Genome Biol.">
        <title>Comparative genomics of Steinernema reveals deeply conserved gene regulatory networks.</title>
        <authorList>
            <person name="Dillman A.R."/>
            <person name="Macchietto M."/>
            <person name="Porter C.F."/>
            <person name="Rogers A."/>
            <person name="Williams B."/>
            <person name="Antoshechkin I."/>
            <person name="Lee M.M."/>
            <person name="Goodwin Z."/>
            <person name="Lu X."/>
            <person name="Lewis E.E."/>
            <person name="Goodrich-Blair H."/>
            <person name="Stock S.P."/>
            <person name="Adams B.J."/>
            <person name="Sternberg P.W."/>
            <person name="Mortazavi A."/>
        </authorList>
    </citation>
    <scope>NUCLEOTIDE SEQUENCE [LARGE SCALE GENOMIC DNA]</scope>
    <source>
        <strain evidence="2 3">ALL</strain>
    </source>
</reference>
<dbReference type="EMBL" id="AZBU02000008">
    <property type="protein sequence ID" value="TKR68430.1"/>
    <property type="molecule type" value="Genomic_DNA"/>
</dbReference>
<protein>
    <submittedName>
        <fullName evidence="2">Uncharacterized protein</fullName>
    </submittedName>
</protein>
<evidence type="ECO:0000313" key="2">
    <source>
        <dbReference type="EMBL" id="TKR68430.1"/>
    </source>
</evidence>
<name>A0A4U5MGM6_STECR</name>
<sequence length="215" mass="23078">MFRFLRLFVLFAVVTTRLASACGAGGIGGGGVDDNRIIQNPTLDFEINPPVAWTYPEATAQNEQSFFAGQSLTQGEANNKAMGDLEAAALSAIVDAGLPTEGVKVRSNYNAQEISDCRKSQAGSAIGSRIGVVESGAVVRVMTLNMALPSAMCQTRTFITAGGTMNPTFSDYYVTGSIQIENLTVTRFQLRQIARGIMLAMNFRYSAHSSKIELF</sequence>
<keyword evidence="3" id="KW-1185">Reference proteome</keyword>
<reference evidence="2 3" key="2">
    <citation type="journal article" date="2019" name="G3 (Bethesda)">
        <title>Hybrid Assembly of the Genome of the Entomopathogenic Nematode Steinernema carpocapsae Identifies the X-Chromosome.</title>
        <authorList>
            <person name="Serra L."/>
            <person name="Macchietto M."/>
            <person name="Macias-Munoz A."/>
            <person name="McGill C.J."/>
            <person name="Rodriguez I.M."/>
            <person name="Rodriguez B."/>
            <person name="Murad R."/>
            <person name="Mortazavi A."/>
        </authorList>
    </citation>
    <scope>NUCLEOTIDE SEQUENCE [LARGE SCALE GENOMIC DNA]</scope>
    <source>
        <strain evidence="2 3">ALL</strain>
    </source>
</reference>
<proteinExistence type="predicted"/>
<dbReference type="OrthoDB" id="5794956at2759"/>
<dbReference type="Proteomes" id="UP000298663">
    <property type="component" value="Unassembled WGS sequence"/>
</dbReference>
<organism evidence="2 3">
    <name type="scientific">Steinernema carpocapsae</name>
    <name type="common">Entomopathogenic nematode</name>
    <dbReference type="NCBI Taxonomy" id="34508"/>
    <lineage>
        <taxon>Eukaryota</taxon>
        <taxon>Metazoa</taxon>
        <taxon>Ecdysozoa</taxon>
        <taxon>Nematoda</taxon>
        <taxon>Chromadorea</taxon>
        <taxon>Rhabditida</taxon>
        <taxon>Tylenchina</taxon>
        <taxon>Panagrolaimomorpha</taxon>
        <taxon>Strongyloidoidea</taxon>
        <taxon>Steinernematidae</taxon>
        <taxon>Steinernema</taxon>
    </lineage>
</organism>
<dbReference type="AlphaFoldDB" id="A0A4U5MGM6"/>
<feature type="signal peptide" evidence="1">
    <location>
        <begin position="1"/>
        <end position="21"/>
    </location>
</feature>
<accession>A0A4U5MGM6</accession>
<keyword evidence="1" id="KW-0732">Signal</keyword>
<feature type="chain" id="PRO_5020907111" evidence="1">
    <location>
        <begin position="22"/>
        <end position="215"/>
    </location>
</feature>
<evidence type="ECO:0000256" key="1">
    <source>
        <dbReference type="SAM" id="SignalP"/>
    </source>
</evidence>
<evidence type="ECO:0000313" key="3">
    <source>
        <dbReference type="Proteomes" id="UP000298663"/>
    </source>
</evidence>